<dbReference type="GO" id="GO:0035269">
    <property type="term" value="P:protein O-linked glycosylation via mannose"/>
    <property type="evidence" value="ECO:0007669"/>
    <property type="project" value="TreeGrafter"/>
</dbReference>
<evidence type="ECO:0000256" key="16">
    <source>
        <dbReference type="ARBA" id="ARBA00023211"/>
    </source>
</evidence>
<feature type="transmembrane region" description="Helical" evidence="22">
    <location>
        <begin position="290"/>
        <end position="309"/>
    </location>
</feature>
<comment type="cofactor">
    <cofactor evidence="3">
        <name>Mg(2+)</name>
        <dbReference type="ChEBI" id="CHEBI:18420"/>
    </cofactor>
</comment>
<evidence type="ECO:0000256" key="10">
    <source>
        <dbReference type="ARBA" id="ARBA00022679"/>
    </source>
</evidence>
<dbReference type="EMBL" id="CP003842">
    <property type="protein sequence ID" value="AFS81817.1"/>
    <property type="molecule type" value="Genomic_DNA"/>
</dbReference>
<evidence type="ECO:0000256" key="2">
    <source>
        <dbReference type="ARBA" id="ARBA00001936"/>
    </source>
</evidence>
<dbReference type="InterPro" id="IPR001173">
    <property type="entry name" value="Glyco_trans_2-like"/>
</dbReference>
<gene>
    <name evidence="25" type="ORF">NKOR_09860</name>
</gene>
<evidence type="ECO:0000256" key="21">
    <source>
        <dbReference type="ARBA" id="ARBA00083744"/>
    </source>
</evidence>
<keyword evidence="14 22" id="KW-1133">Transmembrane helix</keyword>
<evidence type="ECO:0000256" key="6">
    <source>
        <dbReference type="ARBA" id="ARBA00004922"/>
    </source>
</evidence>
<evidence type="ECO:0000256" key="3">
    <source>
        <dbReference type="ARBA" id="ARBA00001946"/>
    </source>
</evidence>
<evidence type="ECO:0000256" key="1">
    <source>
        <dbReference type="ARBA" id="ARBA00001913"/>
    </source>
</evidence>
<name>K0B9R6_9ARCH</name>
<keyword evidence="16" id="KW-0464">Manganese</keyword>
<dbReference type="GO" id="GO:0046872">
    <property type="term" value="F:metal ion binding"/>
    <property type="evidence" value="ECO:0007669"/>
    <property type="project" value="UniProtKB-KW"/>
</dbReference>
<dbReference type="GO" id="GO:0004582">
    <property type="term" value="F:dolichyl-phosphate beta-D-mannosyltransferase activity"/>
    <property type="evidence" value="ECO:0007669"/>
    <property type="project" value="UniProtKB-EC"/>
</dbReference>
<evidence type="ECO:0000256" key="13">
    <source>
        <dbReference type="ARBA" id="ARBA00022842"/>
    </source>
</evidence>
<evidence type="ECO:0000256" key="15">
    <source>
        <dbReference type="ARBA" id="ARBA00023136"/>
    </source>
</evidence>
<sequence length="388" mass="43635">MSQHEIQENGQVSIIIPTYNESQNILNILKSIKDNLPKNISAQAIVVDDNSPDGTGKIVEDYLKNFKKITNYTIEIIHRRTKNGLGSAILKGIQQSTGDTIVVMDSDFSHPPHVVPKLIESIKKHHCDIAVASRYIKGGKIENWSVKRKLISKFATLIAKKGLGINTKDPMSGFFAFKKNILTGLNIDAIGYKILLEILVKAKNVSIKEIPYTFQDRKFGSSKLGLKTVIDYYKSVWKLYRFGKPQEEQEKRRSVKFLYKAARFYTVGASGFVVNYLISLLFAGGISDMWYLHANVIGILASITTNFILNKAWTFGDRDFRIKRTMSQYGKFAMFSSLGALIQLGMVYFLVDGAEISYPLALILAVVTAAFGNFVLNKKFTFKENLLN</sequence>
<evidence type="ECO:0000256" key="8">
    <source>
        <dbReference type="ARBA" id="ARBA00012704"/>
    </source>
</evidence>
<comment type="pathway">
    <text evidence="6">Protein modification; protein glycosylation.</text>
</comment>
<reference evidence="25 26" key="1">
    <citation type="journal article" date="2012" name="J. Bacteriol.">
        <title>Draft Genome Sequence of an Ammonia-Oxidizing Archaeon, "Candidatus Nitrosopumilus koreensis" AR1, from Marine Sediment.</title>
        <authorList>
            <person name="Park S.J."/>
            <person name="Kim J.G."/>
            <person name="Jung M.Y."/>
            <person name="Kim S.J."/>
            <person name="Cha I.T."/>
            <person name="Kwon K."/>
            <person name="Lee J.H."/>
            <person name="Rhee S.K."/>
        </authorList>
    </citation>
    <scope>NUCLEOTIDE SEQUENCE [LARGE SCALE GENOMIC DNA]</scope>
    <source>
        <strain evidence="25 26">AR1</strain>
    </source>
</reference>
<evidence type="ECO:0000313" key="26">
    <source>
        <dbReference type="Proteomes" id="UP000006101"/>
    </source>
</evidence>
<evidence type="ECO:0000256" key="9">
    <source>
        <dbReference type="ARBA" id="ARBA00022676"/>
    </source>
</evidence>
<comment type="cofactor">
    <cofactor evidence="1">
        <name>Ca(2+)</name>
        <dbReference type="ChEBI" id="CHEBI:29108"/>
    </cofactor>
</comment>
<feature type="domain" description="Glycosyltransferase 2-like" evidence="23">
    <location>
        <begin position="13"/>
        <end position="182"/>
    </location>
</feature>
<keyword evidence="10 25" id="KW-0808">Transferase</keyword>
<evidence type="ECO:0000256" key="12">
    <source>
        <dbReference type="ARBA" id="ARBA00022723"/>
    </source>
</evidence>
<evidence type="ECO:0000259" key="23">
    <source>
        <dbReference type="Pfam" id="PF00535"/>
    </source>
</evidence>
<accession>K0B9R6</accession>
<evidence type="ECO:0000259" key="24">
    <source>
        <dbReference type="Pfam" id="PF04138"/>
    </source>
</evidence>
<dbReference type="Gene3D" id="3.90.550.10">
    <property type="entry name" value="Spore Coat Polysaccharide Biosynthesis Protein SpsA, Chain A"/>
    <property type="match status" value="1"/>
</dbReference>
<dbReference type="GeneID" id="13724809"/>
<comment type="similarity">
    <text evidence="7">Belongs to the glycosyltransferase 2 family.</text>
</comment>
<dbReference type="GO" id="GO:0000271">
    <property type="term" value="P:polysaccharide biosynthetic process"/>
    <property type="evidence" value="ECO:0007669"/>
    <property type="project" value="InterPro"/>
</dbReference>
<dbReference type="InterPro" id="IPR039528">
    <property type="entry name" value="DPM1-like"/>
</dbReference>
<evidence type="ECO:0000313" key="25">
    <source>
        <dbReference type="EMBL" id="AFS81817.1"/>
    </source>
</evidence>
<evidence type="ECO:0000256" key="18">
    <source>
        <dbReference type="ARBA" id="ARBA00074878"/>
    </source>
</evidence>
<keyword evidence="9" id="KW-0328">Glycosyltransferase</keyword>
<keyword evidence="15 22" id="KW-0472">Membrane</keyword>
<dbReference type="HOGENOM" id="CLU_039727_0_0_2"/>
<proteinExistence type="inferred from homology"/>
<dbReference type="Proteomes" id="UP000006101">
    <property type="component" value="Chromosome"/>
</dbReference>
<feature type="transmembrane region" description="Helical" evidence="22">
    <location>
        <begin position="329"/>
        <end position="350"/>
    </location>
</feature>
<dbReference type="InterPro" id="IPR007267">
    <property type="entry name" value="GtrA_DPMS_TM"/>
</dbReference>
<dbReference type="GO" id="GO:0012505">
    <property type="term" value="C:endomembrane system"/>
    <property type="evidence" value="ECO:0007669"/>
    <property type="project" value="UniProtKB-SubCell"/>
</dbReference>
<comment type="cofactor">
    <cofactor evidence="2">
        <name>Mn(2+)</name>
        <dbReference type="ChEBI" id="CHEBI:29035"/>
    </cofactor>
</comment>
<dbReference type="GO" id="GO:0006488">
    <property type="term" value="P:dolichol-linked oligosaccharide biosynthetic process"/>
    <property type="evidence" value="ECO:0007669"/>
    <property type="project" value="TreeGrafter"/>
</dbReference>
<evidence type="ECO:0000256" key="14">
    <source>
        <dbReference type="ARBA" id="ARBA00022989"/>
    </source>
</evidence>
<evidence type="ECO:0000256" key="22">
    <source>
        <dbReference type="SAM" id="Phobius"/>
    </source>
</evidence>
<dbReference type="CDD" id="cd06442">
    <property type="entry name" value="DPM1_like"/>
    <property type="match status" value="1"/>
</dbReference>
<evidence type="ECO:0000256" key="7">
    <source>
        <dbReference type="ARBA" id="ARBA00006739"/>
    </source>
</evidence>
<evidence type="ECO:0000256" key="20">
    <source>
        <dbReference type="ARBA" id="ARBA00082614"/>
    </source>
</evidence>
<protein>
    <recommendedName>
        <fullName evidence="18">Dolichol-phosphate mannosyltransferase</fullName>
        <ecNumber evidence="8">2.4.1.83</ecNumber>
    </recommendedName>
    <alternativeName>
        <fullName evidence="20">Dolichol-phosphate mannose synthase</fullName>
    </alternativeName>
    <alternativeName>
        <fullName evidence="19">Dolichyl-phosphate beta-D-mannosyltransferase</fullName>
    </alternativeName>
    <alternativeName>
        <fullName evidence="21">Mannose-P-dolichol synthase</fullName>
    </alternativeName>
</protein>
<dbReference type="PANTHER" id="PTHR43398:SF1">
    <property type="entry name" value="DOLICHOL-PHOSPHATE MANNOSYLTRANSFERASE SUBUNIT 1"/>
    <property type="match status" value="1"/>
</dbReference>
<keyword evidence="11 22" id="KW-0812">Transmembrane</keyword>
<dbReference type="SUPFAM" id="SSF53448">
    <property type="entry name" value="Nucleotide-diphospho-sugar transferases"/>
    <property type="match status" value="1"/>
</dbReference>
<organism evidence="25 26">
    <name type="scientific">Candidatus Nitrosopumilus koreensis AR1</name>
    <dbReference type="NCBI Taxonomy" id="1229908"/>
    <lineage>
        <taxon>Archaea</taxon>
        <taxon>Nitrososphaerota</taxon>
        <taxon>Nitrososphaeria</taxon>
        <taxon>Nitrosopumilales</taxon>
        <taxon>Nitrosopumilaceae</taxon>
        <taxon>Nitrosopumilus</taxon>
    </lineage>
</organism>
<evidence type="ECO:0000256" key="5">
    <source>
        <dbReference type="ARBA" id="ARBA00004308"/>
    </source>
</evidence>
<feature type="transmembrane region" description="Helical" evidence="22">
    <location>
        <begin position="356"/>
        <end position="376"/>
    </location>
</feature>
<dbReference type="KEGG" id="nkr:NKOR_09860"/>
<comment type="function">
    <text evidence="17">Transfers mannose from GDP-mannose to dolichol monophosphate to form dolichol phosphate mannose (Dol-P-Man) which is the mannosyl donor in pathways leading to N-glycosylation, glycosyl phosphatidylinositol membrane anchoring, and O-mannosylation of proteins.</text>
</comment>
<evidence type="ECO:0000256" key="17">
    <source>
        <dbReference type="ARBA" id="ARBA00053724"/>
    </source>
</evidence>
<keyword evidence="12" id="KW-0479">Metal-binding</keyword>
<dbReference type="PANTHER" id="PTHR43398">
    <property type="entry name" value="DOLICHOL-PHOSPHATE MANNOSYLTRANSFERASE SUBUNIT 1"/>
    <property type="match status" value="1"/>
</dbReference>
<evidence type="ECO:0000256" key="19">
    <source>
        <dbReference type="ARBA" id="ARBA00082336"/>
    </source>
</evidence>
<dbReference type="FunFam" id="3.90.550.10:FF:000119">
    <property type="entry name" value="Dolichol-phosphate mannosyltransferase subunit 1"/>
    <property type="match status" value="1"/>
</dbReference>
<dbReference type="EC" id="2.4.1.83" evidence="8"/>
<evidence type="ECO:0000256" key="11">
    <source>
        <dbReference type="ARBA" id="ARBA00022692"/>
    </source>
</evidence>
<dbReference type="GO" id="GO:0016020">
    <property type="term" value="C:membrane"/>
    <property type="evidence" value="ECO:0007669"/>
    <property type="project" value="UniProtKB-SubCell"/>
</dbReference>
<dbReference type="RefSeq" id="WP_014964189.1">
    <property type="nucleotide sequence ID" value="NC_018655.1"/>
</dbReference>
<dbReference type="InterPro" id="IPR029044">
    <property type="entry name" value="Nucleotide-diphossugar_trans"/>
</dbReference>
<evidence type="ECO:0000256" key="4">
    <source>
        <dbReference type="ARBA" id="ARBA00004141"/>
    </source>
</evidence>
<comment type="subcellular location">
    <subcellularLocation>
        <location evidence="5">Endomembrane system</location>
    </subcellularLocation>
    <subcellularLocation>
        <location evidence="4">Membrane</location>
        <topology evidence="4">Multi-pass membrane protein</topology>
    </subcellularLocation>
</comment>
<dbReference type="GO" id="GO:0006506">
    <property type="term" value="P:GPI anchor biosynthetic process"/>
    <property type="evidence" value="ECO:0007669"/>
    <property type="project" value="TreeGrafter"/>
</dbReference>
<keyword evidence="26" id="KW-1185">Reference proteome</keyword>
<feature type="domain" description="GtrA/DPMS transmembrane" evidence="24">
    <location>
        <begin position="263"/>
        <end position="382"/>
    </location>
</feature>
<dbReference type="Pfam" id="PF04138">
    <property type="entry name" value="GtrA_DPMS_TM"/>
    <property type="match status" value="1"/>
</dbReference>
<feature type="transmembrane region" description="Helical" evidence="22">
    <location>
        <begin position="262"/>
        <end position="284"/>
    </location>
</feature>
<dbReference type="Pfam" id="PF00535">
    <property type="entry name" value="Glycos_transf_2"/>
    <property type="match status" value="1"/>
</dbReference>
<dbReference type="STRING" id="1229908.NKOR_09860"/>
<dbReference type="AlphaFoldDB" id="K0B9R6"/>
<keyword evidence="13" id="KW-0460">Magnesium</keyword>